<name>A0ACC1HTF1_9FUNG</name>
<reference evidence="1" key="1">
    <citation type="submission" date="2022-06" db="EMBL/GenBank/DDBJ databases">
        <title>Phylogenomic reconstructions and comparative analyses of Kickxellomycotina fungi.</title>
        <authorList>
            <person name="Reynolds N.K."/>
            <person name="Stajich J.E."/>
            <person name="Barry K."/>
            <person name="Grigoriev I.V."/>
            <person name="Crous P."/>
            <person name="Smith M.E."/>
        </authorList>
    </citation>
    <scope>NUCLEOTIDE SEQUENCE</scope>
    <source>
        <strain evidence="1">RSA 2271</strain>
    </source>
</reference>
<sequence>MDDSNPERCEEIPTNGGYSASATDISASDIKKLAQGLHKQVLETNDDGTSGQGIGDIPQMMAQVNCDIGKAYRLMDLMSAKLDELLASADEQLKVISEMQPAGGNIAGRKGNGGGDEAEEEEEEVTRSCGGSNDEGKGAAQGSREETAVMF</sequence>
<organism evidence="1 2">
    <name type="scientific">Spiromyces aspiralis</name>
    <dbReference type="NCBI Taxonomy" id="68401"/>
    <lineage>
        <taxon>Eukaryota</taxon>
        <taxon>Fungi</taxon>
        <taxon>Fungi incertae sedis</taxon>
        <taxon>Zoopagomycota</taxon>
        <taxon>Kickxellomycotina</taxon>
        <taxon>Kickxellomycetes</taxon>
        <taxon>Kickxellales</taxon>
        <taxon>Kickxellaceae</taxon>
        <taxon>Spiromyces</taxon>
    </lineage>
</organism>
<evidence type="ECO:0000313" key="2">
    <source>
        <dbReference type="Proteomes" id="UP001145114"/>
    </source>
</evidence>
<evidence type="ECO:0000313" key="1">
    <source>
        <dbReference type="EMBL" id="KAJ1678522.1"/>
    </source>
</evidence>
<dbReference type="Proteomes" id="UP001145114">
    <property type="component" value="Unassembled WGS sequence"/>
</dbReference>
<comment type="caution">
    <text evidence="1">The sequence shown here is derived from an EMBL/GenBank/DDBJ whole genome shotgun (WGS) entry which is preliminary data.</text>
</comment>
<protein>
    <submittedName>
        <fullName evidence="1">Uncharacterized protein</fullName>
    </submittedName>
</protein>
<keyword evidence="2" id="KW-1185">Reference proteome</keyword>
<accession>A0ACC1HTF1</accession>
<proteinExistence type="predicted"/>
<gene>
    <name evidence="1" type="ORF">EV182_003880</name>
</gene>
<dbReference type="EMBL" id="JAMZIH010001086">
    <property type="protein sequence ID" value="KAJ1678522.1"/>
    <property type="molecule type" value="Genomic_DNA"/>
</dbReference>